<evidence type="ECO:0000256" key="2">
    <source>
        <dbReference type="ARBA" id="ARBA00022980"/>
    </source>
</evidence>
<dbReference type="GO" id="GO:0003729">
    <property type="term" value="F:mRNA binding"/>
    <property type="evidence" value="ECO:0007669"/>
    <property type="project" value="TreeGrafter"/>
</dbReference>
<feature type="domain" description="Large ribosomal subunit protein bL12 oligomerization" evidence="5">
    <location>
        <begin position="66"/>
        <end position="111"/>
    </location>
</feature>
<dbReference type="Pfam" id="PF16320">
    <property type="entry name" value="Ribosomal_L12_N"/>
    <property type="match status" value="1"/>
</dbReference>
<dbReference type="InterPro" id="IPR000206">
    <property type="entry name" value="Ribosomal_bL12"/>
</dbReference>
<dbReference type="InterPro" id="IPR036235">
    <property type="entry name" value="Ribosomal_bL12_oligo_N_sf"/>
</dbReference>
<comment type="similarity">
    <text evidence="1">Belongs to the bacterial ribosomal protein bL12 family.</text>
</comment>
<evidence type="ECO:0000259" key="4">
    <source>
        <dbReference type="Pfam" id="PF00542"/>
    </source>
</evidence>
<dbReference type="Gene3D" id="1.20.5.710">
    <property type="entry name" value="Single helix bin"/>
    <property type="match status" value="1"/>
</dbReference>
<dbReference type="InterPro" id="IPR008932">
    <property type="entry name" value="Ribosomal_bL12_oligo"/>
</dbReference>
<feature type="domain" description="Large ribosomal subunit protein bL12 C-terminal" evidence="4">
    <location>
        <begin position="133"/>
        <end position="175"/>
    </location>
</feature>
<keyword evidence="6" id="KW-1185">Reference proteome</keyword>
<accession>A0A915DE28</accession>
<keyword evidence="2" id="KW-0689">Ribosomal protein</keyword>
<sequence>MKNADLNIEFTSTSTSTSHCERGHKVAAVYLHPAASAESQGALLDVGHSTIPPPSEGLRNMSARVESLVDQIVSLPLLEVSDLNCALRKRLNIPDTPFMPSGMMMPMMSAAPNTDAAVEEVAPEIAAPQKISFAVKLTKFDATKKIALIKQIRDLIPGLNLVQAKKFVESAPVEKRLEEKQKSFDRKRMSDSLPVIRCKNICFSN</sequence>
<dbReference type="SUPFAM" id="SSF48300">
    <property type="entry name" value="Ribosomal protein L7/12, oligomerisation (N-terminal) domain"/>
    <property type="match status" value="1"/>
</dbReference>
<evidence type="ECO:0000256" key="3">
    <source>
        <dbReference type="ARBA" id="ARBA00023274"/>
    </source>
</evidence>
<evidence type="ECO:0000313" key="7">
    <source>
        <dbReference type="WBParaSite" id="jg18951"/>
    </source>
</evidence>
<reference evidence="7" key="1">
    <citation type="submission" date="2022-11" db="UniProtKB">
        <authorList>
            <consortium name="WormBaseParasite"/>
        </authorList>
    </citation>
    <scope>IDENTIFICATION</scope>
</reference>
<dbReference type="GO" id="GO:0003735">
    <property type="term" value="F:structural constituent of ribosome"/>
    <property type="evidence" value="ECO:0007669"/>
    <property type="project" value="InterPro"/>
</dbReference>
<dbReference type="PANTHER" id="PTHR45987:SF4">
    <property type="entry name" value="LARGE RIBOSOMAL SUBUNIT PROTEIN BL12M"/>
    <property type="match status" value="1"/>
</dbReference>
<evidence type="ECO:0000313" key="6">
    <source>
        <dbReference type="Proteomes" id="UP000887574"/>
    </source>
</evidence>
<dbReference type="Proteomes" id="UP000887574">
    <property type="component" value="Unplaced"/>
</dbReference>
<name>A0A915DE28_9BILA</name>
<keyword evidence="3" id="KW-0687">Ribonucleoprotein</keyword>
<dbReference type="InterPro" id="IPR014719">
    <property type="entry name" value="Ribosomal_bL12_C/ClpS-like"/>
</dbReference>
<dbReference type="GO" id="GO:0005762">
    <property type="term" value="C:mitochondrial large ribosomal subunit"/>
    <property type="evidence" value="ECO:0007669"/>
    <property type="project" value="TreeGrafter"/>
</dbReference>
<organism evidence="6 7">
    <name type="scientific">Ditylenchus dipsaci</name>
    <dbReference type="NCBI Taxonomy" id="166011"/>
    <lineage>
        <taxon>Eukaryota</taxon>
        <taxon>Metazoa</taxon>
        <taxon>Ecdysozoa</taxon>
        <taxon>Nematoda</taxon>
        <taxon>Chromadorea</taxon>
        <taxon>Rhabditida</taxon>
        <taxon>Tylenchina</taxon>
        <taxon>Tylenchomorpha</taxon>
        <taxon>Sphaerularioidea</taxon>
        <taxon>Anguinidae</taxon>
        <taxon>Anguininae</taxon>
        <taxon>Ditylenchus</taxon>
    </lineage>
</organism>
<dbReference type="Pfam" id="PF00542">
    <property type="entry name" value="Ribosomal_L12"/>
    <property type="match status" value="1"/>
</dbReference>
<evidence type="ECO:0000259" key="5">
    <source>
        <dbReference type="Pfam" id="PF16320"/>
    </source>
</evidence>
<dbReference type="Gene3D" id="3.30.1390.10">
    <property type="match status" value="1"/>
</dbReference>
<dbReference type="WBParaSite" id="jg18951">
    <property type="protein sequence ID" value="jg18951"/>
    <property type="gene ID" value="jg18951"/>
</dbReference>
<dbReference type="InterPro" id="IPR013823">
    <property type="entry name" value="Ribosomal_bL12_C"/>
</dbReference>
<proteinExistence type="inferred from homology"/>
<dbReference type="SUPFAM" id="SSF54736">
    <property type="entry name" value="ClpS-like"/>
    <property type="match status" value="1"/>
</dbReference>
<dbReference type="AlphaFoldDB" id="A0A915DE28"/>
<dbReference type="PANTHER" id="PTHR45987">
    <property type="entry name" value="39S RIBOSOMAL PROTEIN L12"/>
    <property type="match status" value="1"/>
</dbReference>
<dbReference type="GO" id="GO:0006412">
    <property type="term" value="P:translation"/>
    <property type="evidence" value="ECO:0007669"/>
    <property type="project" value="InterPro"/>
</dbReference>
<evidence type="ECO:0000256" key="1">
    <source>
        <dbReference type="ARBA" id="ARBA00007197"/>
    </source>
</evidence>
<protein>
    <submittedName>
        <fullName evidence="7">39S ribosomal protein L12, mitochondrial</fullName>
    </submittedName>
</protein>